<organism evidence="2">
    <name type="scientific">viral metagenome</name>
    <dbReference type="NCBI Taxonomy" id="1070528"/>
    <lineage>
        <taxon>unclassified sequences</taxon>
        <taxon>metagenomes</taxon>
        <taxon>organismal metagenomes</taxon>
    </lineage>
</organism>
<dbReference type="EMBL" id="MN739697">
    <property type="protein sequence ID" value="QHT21850.1"/>
    <property type="molecule type" value="Genomic_DNA"/>
</dbReference>
<keyword evidence="1" id="KW-0812">Transmembrane</keyword>
<evidence type="ECO:0008006" key="3">
    <source>
        <dbReference type="Google" id="ProtNLM"/>
    </source>
</evidence>
<reference evidence="2" key="1">
    <citation type="journal article" date="2020" name="Nature">
        <title>Giant virus diversity and host interactions through global metagenomics.</title>
        <authorList>
            <person name="Schulz F."/>
            <person name="Roux S."/>
            <person name="Paez-Espino D."/>
            <person name="Jungbluth S."/>
            <person name="Walsh D.A."/>
            <person name="Denef V.J."/>
            <person name="McMahon K.D."/>
            <person name="Konstantinidis K.T."/>
            <person name="Eloe-Fadrosh E.A."/>
            <person name="Kyrpides N.C."/>
            <person name="Woyke T."/>
        </authorList>
    </citation>
    <scope>NUCLEOTIDE SEQUENCE</scope>
    <source>
        <strain evidence="2">GVMAG-M-3300023179-103</strain>
    </source>
</reference>
<keyword evidence="1" id="KW-1133">Transmembrane helix</keyword>
<dbReference type="SUPFAM" id="SSF53448">
    <property type="entry name" value="Nucleotide-diphospho-sugar transferases"/>
    <property type="match status" value="1"/>
</dbReference>
<dbReference type="InterPro" id="IPR029044">
    <property type="entry name" value="Nucleotide-diphossugar_trans"/>
</dbReference>
<keyword evidence="1" id="KW-0472">Membrane</keyword>
<proteinExistence type="predicted"/>
<accession>A0A6C0DZR8</accession>
<name>A0A6C0DZR8_9ZZZZ</name>
<feature type="transmembrane region" description="Helical" evidence="1">
    <location>
        <begin position="5"/>
        <end position="21"/>
    </location>
</feature>
<evidence type="ECO:0000256" key="1">
    <source>
        <dbReference type="SAM" id="Phobius"/>
    </source>
</evidence>
<protein>
    <recommendedName>
        <fullName evidence="3">Glycosyltransferase 2-like domain-containing protein</fullName>
    </recommendedName>
</protein>
<sequence>MLYPIIIIIIGLIIILCYYIYSQKILVAICCIDEREKELSNCVKHLKKSNILQKDILGIFRKKDILCKNIVDNYLEVDDYELSNNTRHNLSGLANKRNKALEYARNNNYDKLIFIDSDIEVKWHTILYLLLGTMIADISCVAYPIRWASMKPVLGFDNPPSIQPISYGILPFQKCSVAGMGCTCIDIKSNKIPDKFIQGEMLGISGEDIGFFLEARKKQAVVVASKWHIVNHKF</sequence>
<evidence type="ECO:0000313" key="2">
    <source>
        <dbReference type="EMBL" id="QHT21850.1"/>
    </source>
</evidence>
<dbReference type="AlphaFoldDB" id="A0A6C0DZR8"/>